<dbReference type="STRING" id="307972.A0A2G8L1R8"/>
<reference evidence="4 5" key="1">
    <citation type="journal article" date="2017" name="PLoS Biol.">
        <title>The sea cucumber genome provides insights into morphological evolution and visceral regeneration.</title>
        <authorList>
            <person name="Zhang X."/>
            <person name="Sun L."/>
            <person name="Yuan J."/>
            <person name="Sun Y."/>
            <person name="Gao Y."/>
            <person name="Zhang L."/>
            <person name="Li S."/>
            <person name="Dai H."/>
            <person name="Hamel J.F."/>
            <person name="Liu C."/>
            <person name="Yu Y."/>
            <person name="Liu S."/>
            <person name="Lin W."/>
            <person name="Guo K."/>
            <person name="Jin S."/>
            <person name="Xu P."/>
            <person name="Storey K.B."/>
            <person name="Huan P."/>
            <person name="Zhang T."/>
            <person name="Zhou Y."/>
            <person name="Zhang J."/>
            <person name="Lin C."/>
            <person name="Li X."/>
            <person name="Xing L."/>
            <person name="Huo D."/>
            <person name="Sun M."/>
            <person name="Wang L."/>
            <person name="Mercier A."/>
            <person name="Li F."/>
            <person name="Yang H."/>
            <person name="Xiang J."/>
        </authorList>
    </citation>
    <scope>NUCLEOTIDE SEQUENCE [LARGE SCALE GENOMIC DNA]</scope>
    <source>
        <strain evidence="4">Shaxun</strain>
        <tissue evidence="4">Muscle</tissue>
    </source>
</reference>
<name>A0A2G8L1R8_STIJA</name>
<dbReference type="SMART" id="SM00456">
    <property type="entry name" value="WW"/>
    <property type="match status" value="2"/>
</dbReference>
<protein>
    <submittedName>
        <fullName evidence="4">Putative membrane-associated guanylate kinase, WW and PDZ domain-containing protein 1 isoform X2</fullName>
    </submittedName>
</protein>
<accession>A0A2G8L1R8</accession>
<dbReference type="CDD" id="cd00201">
    <property type="entry name" value="WW"/>
    <property type="match status" value="2"/>
</dbReference>
<feature type="domain" description="WW" evidence="3">
    <location>
        <begin position="52"/>
        <end position="85"/>
    </location>
</feature>
<dbReference type="PANTHER" id="PTHR10316">
    <property type="entry name" value="MEMBRANE ASSOCIATED GUANYLATE KINASE-RELATED"/>
    <property type="match status" value="1"/>
</dbReference>
<dbReference type="GO" id="GO:0007165">
    <property type="term" value="P:signal transduction"/>
    <property type="evidence" value="ECO:0007669"/>
    <property type="project" value="TreeGrafter"/>
</dbReference>
<dbReference type="Proteomes" id="UP000230750">
    <property type="component" value="Unassembled WGS sequence"/>
</dbReference>
<evidence type="ECO:0000256" key="1">
    <source>
        <dbReference type="ARBA" id="ARBA00022737"/>
    </source>
</evidence>
<keyword evidence="1" id="KW-0677">Repeat</keyword>
<evidence type="ECO:0000313" key="5">
    <source>
        <dbReference type="Proteomes" id="UP000230750"/>
    </source>
</evidence>
<feature type="compositionally biased region" description="Basic and acidic residues" evidence="2">
    <location>
        <begin position="39"/>
        <end position="51"/>
    </location>
</feature>
<sequence length="200" mass="22885">MISSKSGATPSSAGKRQRNKSTIDATTLNSTTVDVEDEDRQKQIKQLEDKYGPLTSNWEISFTEDGDLYYIDHEREVTQWHDPRDENQDREGEEEEETEKEKEQEEEEDEKKSKGSEDAVSQDLPYGWERINDPQYGTYFIDHVNRKTQYDSPVKNGTENGQKPGPKFPKTVSQTSVEEVKTQPSKEALENGSYYTTSGS</sequence>
<keyword evidence="4" id="KW-0808">Transferase</keyword>
<dbReference type="OrthoDB" id="66881at2759"/>
<dbReference type="InterPro" id="IPR036020">
    <property type="entry name" value="WW_dom_sf"/>
</dbReference>
<dbReference type="PROSITE" id="PS01159">
    <property type="entry name" value="WW_DOMAIN_1"/>
    <property type="match status" value="1"/>
</dbReference>
<dbReference type="AlphaFoldDB" id="A0A2G8L1R8"/>
<evidence type="ECO:0000259" key="3">
    <source>
        <dbReference type="PROSITE" id="PS50020"/>
    </source>
</evidence>
<feature type="region of interest" description="Disordered" evidence="2">
    <location>
        <begin position="1"/>
        <end position="58"/>
    </location>
</feature>
<keyword evidence="4" id="KW-0418">Kinase</keyword>
<feature type="compositionally biased region" description="Basic and acidic residues" evidence="2">
    <location>
        <begin position="74"/>
        <end position="90"/>
    </location>
</feature>
<comment type="caution">
    <text evidence="4">The sequence shown here is derived from an EMBL/GenBank/DDBJ whole genome shotgun (WGS) entry which is preliminary data.</text>
</comment>
<dbReference type="InterPro" id="IPR001202">
    <property type="entry name" value="WW_dom"/>
</dbReference>
<feature type="region of interest" description="Disordered" evidence="2">
    <location>
        <begin position="74"/>
        <end position="132"/>
    </location>
</feature>
<dbReference type="GO" id="GO:0005737">
    <property type="term" value="C:cytoplasm"/>
    <property type="evidence" value="ECO:0007669"/>
    <property type="project" value="TreeGrafter"/>
</dbReference>
<dbReference type="EMBL" id="MRZV01000259">
    <property type="protein sequence ID" value="PIK54197.1"/>
    <property type="molecule type" value="Genomic_DNA"/>
</dbReference>
<feature type="compositionally biased region" description="Polar residues" evidence="2">
    <location>
        <begin position="1"/>
        <end position="33"/>
    </location>
</feature>
<feature type="compositionally biased region" description="Acidic residues" evidence="2">
    <location>
        <begin position="91"/>
        <end position="109"/>
    </location>
</feature>
<dbReference type="Gene3D" id="2.20.70.10">
    <property type="match status" value="2"/>
</dbReference>
<dbReference type="SUPFAM" id="SSF51045">
    <property type="entry name" value="WW domain"/>
    <property type="match status" value="2"/>
</dbReference>
<gene>
    <name evidence="4" type="ORF">BSL78_08927</name>
</gene>
<dbReference type="Pfam" id="PF00397">
    <property type="entry name" value="WW"/>
    <property type="match status" value="2"/>
</dbReference>
<feature type="region of interest" description="Disordered" evidence="2">
    <location>
        <begin position="149"/>
        <end position="200"/>
    </location>
</feature>
<organism evidence="4 5">
    <name type="scientific">Stichopus japonicus</name>
    <name type="common">Sea cucumber</name>
    <dbReference type="NCBI Taxonomy" id="307972"/>
    <lineage>
        <taxon>Eukaryota</taxon>
        <taxon>Metazoa</taxon>
        <taxon>Echinodermata</taxon>
        <taxon>Eleutherozoa</taxon>
        <taxon>Echinozoa</taxon>
        <taxon>Holothuroidea</taxon>
        <taxon>Aspidochirotacea</taxon>
        <taxon>Aspidochirotida</taxon>
        <taxon>Stichopodidae</taxon>
        <taxon>Apostichopus</taxon>
    </lineage>
</organism>
<dbReference type="PROSITE" id="PS50020">
    <property type="entry name" value="WW_DOMAIN_2"/>
    <property type="match status" value="2"/>
</dbReference>
<keyword evidence="5" id="KW-1185">Reference proteome</keyword>
<dbReference type="GO" id="GO:0016301">
    <property type="term" value="F:kinase activity"/>
    <property type="evidence" value="ECO:0007669"/>
    <property type="project" value="UniProtKB-KW"/>
</dbReference>
<evidence type="ECO:0000256" key="2">
    <source>
        <dbReference type="SAM" id="MobiDB-lite"/>
    </source>
</evidence>
<dbReference type="FunFam" id="2.20.70.10:FF:000001">
    <property type="entry name" value="Membrane-associated guanylate kinase, WW and PDZ domain-containing protein 1"/>
    <property type="match status" value="1"/>
</dbReference>
<dbReference type="PANTHER" id="PTHR10316:SF40">
    <property type="entry name" value="LD27118P"/>
    <property type="match status" value="1"/>
</dbReference>
<proteinExistence type="predicted"/>
<feature type="compositionally biased region" description="Polar residues" evidence="2">
    <location>
        <begin position="171"/>
        <end position="185"/>
    </location>
</feature>
<evidence type="ECO:0000313" key="4">
    <source>
        <dbReference type="EMBL" id="PIK54197.1"/>
    </source>
</evidence>
<feature type="domain" description="WW" evidence="3">
    <location>
        <begin position="122"/>
        <end position="155"/>
    </location>
</feature>